<dbReference type="EMBL" id="JADEWN010000019">
    <property type="protein sequence ID" value="MBE9190651.1"/>
    <property type="molecule type" value="Genomic_DNA"/>
</dbReference>
<reference evidence="2 3" key="1">
    <citation type="submission" date="2020-10" db="EMBL/GenBank/DDBJ databases">
        <authorList>
            <person name="Castelo-Branco R."/>
            <person name="Eusebio N."/>
            <person name="Adriana R."/>
            <person name="Vieira A."/>
            <person name="Brugerolle De Fraissinette N."/>
            <person name="Rezende De Castro R."/>
            <person name="Schneider M.P."/>
            <person name="Vasconcelos V."/>
            <person name="Leao P.N."/>
        </authorList>
    </citation>
    <scope>NUCLEOTIDE SEQUENCE [LARGE SCALE GENOMIC DNA]</scope>
    <source>
        <strain evidence="2 3">LEGE 06123</strain>
    </source>
</reference>
<comment type="caution">
    <text evidence="2">The sequence shown here is derived from an EMBL/GenBank/DDBJ whole genome shotgun (WGS) entry which is preliminary data.</text>
</comment>
<dbReference type="Proteomes" id="UP000651156">
    <property type="component" value="Unassembled WGS sequence"/>
</dbReference>
<evidence type="ECO:0000259" key="1">
    <source>
        <dbReference type="SMART" id="SM00642"/>
    </source>
</evidence>
<dbReference type="PANTHER" id="PTHR10357:SF179">
    <property type="entry name" value="NEUTRAL AND BASIC AMINO ACID TRANSPORT PROTEIN RBAT"/>
    <property type="match status" value="1"/>
</dbReference>
<dbReference type="CDD" id="cd11350">
    <property type="entry name" value="AmyAc_4"/>
    <property type="match status" value="1"/>
</dbReference>
<dbReference type="Pfam" id="PF00128">
    <property type="entry name" value="Alpha-amylase"/>
    <property type="match status" value="2"/>
</dbReference>
<keyword evidence="3" id="KW-1185">Reference proteome</keyword>
<dbReference type="Gene3D" id="3.20.20.80">
    <property type="entry name" value="Glycosidases"/>
    <property type="match status" value="1"/>
</dbReference>
<proteinExistence type="predicted"/>
<sequence length="619" mass="72181">MILPLDKLGAREVAGGVVDFGLFLPWVSANDGYQLWLKIIHEKDQFLQDIPPHEFELTHSLDSEYGDYWSVKVDIKSEAFTQRKRPNSAWGSEGTYVYRYCLRHRDRTEIDWIIDPFAREFGVGKLSAFTLGYRPYEWSQEEKDWKTPVLKDLVLYELMINEFGGDIDGAIAQLDYLADLGINCIEVMPVSNVGMTVDWGFLPIGYFGVDERFGNRKDLQRLIDAAHQRKIAVILDAVYGHTSDSFPYSYVYRQLGYRENPFMGTFAKDYFGESTDFNRQFTQDFFYTVNYHWIETYHVDGFRYDCVPNYWDGATGVGYASLTFNTYQTIKDKQSAGGYWQRFFNNDKINLIQCAEQLEGPQEILAKTYSNCTWQNETLGAVKGVASGNRDELTNLGFRFGLIDYPQTVTTNDDTLEKTVLQYIENHDHPRFVCNFGVINRDNELLKEGDRNLWYKVQPYLIGMLTASGIPMLWQGQEFGENYYIPDQGFGRVMLFRPVRWDYFYDPIGKSVISLVRKLVKLRRERSQFRTGEHFFYNHFDRYHAKNVLLFSRYEQNAFSLVALNFGDTAQTVPFWFPMGGNYREELHGENLNDVPQLEETWITIPGNYGRIWTKDENS</sequence>
<protein>
    <submittedName>
        <fullName evidence="2">Alpha-amylase</fullName>
    </submittedName>
</protein>
<dbReference type="PANTHER" id="PTHR10357">
    <property type="entry name" value="ALPHA-AMYLASE FAMILY MEMBER"/>
    <property type="match status" value="1"/>
</dbReference>
<dbReference type="InterPro" id="IPR006047">
    <property type="entry name" value="GH13_cat_dom"/>
</dbReference>
<dbReference type="SMART" id="SM00642">
    <property type="entry name" value="Aamy"/>
    <property type="match status" value="1"/>
</dbReference>
<accession>A0ABR9UQT7</accession>
<feature type="domain" description="Glycosyl hydrolase family 13 catalytic" evidence="1">
    <location>
        <begin position="153"/>
        <end position="523"/>
    </location>
</feature>
<name>A0ABR9UQT7_9CHRO</name>
<dbReference type="SUPFAM" id="SSF51445">
    <property type="entry name" value="(Trans)glycosidases"/>
    <property type="match status" value="1"/>
</dbReference>
<organism evidence="2 3">
    <name type="scientific">Gloeocapsopsis crepidinum LEGE 06123</name>
    <dbReference type="NCBI Taxonomy" id="588587"/>
    <lineage>
        <taxon>Bacteria</taxon>
        <taxon>Bacillati</taxon>
        <taxon>Cyanobacteriota</taxon>
        <taxon>Cyanophyceae</taxon>
        <taxon>Oscillatoriophycideae</taxon>
        <taxon>Chroococcales</taxon>
        <taxon>Chroococcaceae</taxon>
        <taxon>Gloeocapsopsis</taxon>
    </lineage>
</organism>
<evidence type="ECO:0000313" key="2">
    <source>
        <dbReference type="EMBL" id="MBE9190651.1"/>
    </source>
</evidence>
<evidence type="ECO:0000313" key="3">
    <source>
        <dbReference type="Proteomes" id="UP000651156"/>
    </source>
</evidence>
<gene>
    <name evidence="2" type="ORF">IQ230_09815</name>
</gene>
<dbReference type="RefSeq" id="WP_193931825.1">
    <property type="nucleotide sequence ID" value="NZ_CAWPMZ010000040.1"/>
</dbReference>
<dbReference type="InterPro" id="IPR017853">
    <property type="entry name" value="GH"/>
</dbReference>